<gene>
    <name evidence="1" type="ORF">CR194_09625</name>
</gene>
<evidence type="ECO:0000313" key="2">
    <source>
        <dbReference type="Proteomes" id="UP000248214"/>
    </source>
</evidence>
<evidence type="ECO:0000313" key="1">
    <source>
        <dbReference type="EMBL" id="PYZ93425.1"/>
    </source>
</evidence>
<evidence type="ECO:0008006" key="3">
    <source>
        <dbReference type="Google" id="ProtNLM"/>
    </source>
</evidence>
<comment type="caution">
    <text evidence="1">The sequence shown here is derived from an EMBL/GenBank/DDBJ whole genome shotgun (WGS) entry which is preliminary data.</text>
</comment>
<dbReference type="EMBL" id="PDOD01000002">
    <property type="protein sequence ID" value="PYZ93425.1"/>
    <property type="molecule type" value="Genomic_DNA"/>
</dbReference>
<reference evidence="1 2" key="1">
    <citation type="submission" date="2017-10" db="EMBL/GenBank/DDBJ databases">
        <title>Bacillus sp. nov., a halophilic bacterium isolated from a Keqin Lake.</title>
        <authorList>
            <person name="Wang H."/>
        </authorList>
    </citation>
    <scope>NUCLEOTIDE SEQUENCE [LARGE SCALE GENOMIC DNA]</scope>
    <source>
        <strain evidence="1 2">KQ-12</strain>
    </source>
</reference>
<dbReference type="Proteomes" id="UP000248214">
    <property type="component" value="Unassembled WGS sequence"/>
</dbReference>
<accession>A0A323TV99</accession>
<organism evidence="1 2">
    <name type="scientific">Salipaludibacillus keqinensis</name>
    <dbReference type="NCBI Taxonomy" id="2045207"/>
    <lineage>
        <taxon>Bacteria</taxon>
        <taxon>Bacillati</taxon>
        <taxon>Bacillota</taxon>
        <taxon>Bacilli</taxon>
        <taxon>Bacillales</taxon>
        <taxon>Bacillaceae</taxon>
    </lineage>
</organism>
<name>A0A323TV99_9BACI</name>
<keyword evidence="2" id="KW-1185">Reference proteome</keyword>
<protein>
    <recommendedName>
        <fullName evidence="3">DUF3139 domain-containing protein</fullName>
    </recommendedName>
</protein>
<sequence>MNRKLIIICVLLIVVIGGSFFFIQNINKETTYQELVSHHISDSEAIYRISISKQGSIGTSIDLTSEDDIHEFLEGQNIDLVNGSSRVEYDYSVSVRGQGERWDFEIRSDLFIDRYEKNITKLLITNYFNI</sequence>
<proteinExistence type="predicted"/>
<dbReference type="RefSeq" id="WP_110609457.1">
    <property type="nucleotide sequence ID" value="NZ_PDOD01000002.1"/>
</dbReference>
<dbReference type="AlphaFoldDB" id="A0A323TV99"/>